<evidence type="ECO:0000313" key="1">
    <source>
        <dbReference type="EMBL" id="KGJ07336.1"/>
    </source>
</evidence>
<reference evidence="1 2" key="2">
    <citation type="submission" date="2014-10" db="EMBL/GenBank/DDBJ databases">
        <title>Paracoccus sanguinis sp. nov., isolated from clinical specimens of New York State patients.</title>
        <authorList>
            <person name="Mingle L.A."/>
            <person name="Cole J.A."/>
            <person name="Lapierre P."/>
            <person name="Musser K.A."/>
        </authorList>
    </citation>
    <scope>NUCLEOTIDE SEQUENCE [LARGE SCALE GENOMIC DNA]</scope>
    <source>
        <strain evidence="1 2">HAMBI 3106</strain>
    </source>
</reference>
<dbReference type="OrthoDB" id="7778470at2"/>
<comment type="caution">
    <text evidence="1">The sequence shown here is derived from an EMBL/GenBank/DDBJ whole genome shotgun (WGS) entry which is preliminary data.</text>
</comment>
<dbReference type="Proteomes" id="UP000029917">
    <property type="component" value="Unassembled WGS sequence"/>
</dbReference>
<gene>
    <name evidence="1" type="ORF">IC63_08675</name>
</gene>
<keyword evidence="2" id="KW-1185">Reference proteome</keyword>
<protein>
    <recommendedName>
        <fullName evidence="3">Flagellar FliJ protein</fullName>
    </recommendedName>
</protein>
<name>A0A099FAV4_9RHOB</name>
<evidence type="ECO:0008006" key="3">
    <source>
        <dbReference type="Google" id="ProtNLM"/>
    </source>
</evidence>
<dbReference type="AlphaFoldDB" id="A0A099FAV4"/>
<organism evidence="1 2">
    <name type="scientific">Paracoccus sphaerophysae</name>
    <dbReference type="NCBI Taxonomy" id="690417"/>
    <lineage>
        <taxon>Bacteria</taxon>
        <taxon>Pseudomonadati</taxon>
        <taxon>Pseudomonadota</taxon>
        <taxon>Alphaproteobacteria</taxon>
        <taxon>Rhodobacterales</taxon>
        <taxon>Paracoccaceae</taxon>
        <taxon>Paracoccus</taxon>
    </lineage>
</organism>
<sequence>MSRRSDQLRALARLARMRADLELRRYAAYRAQADEMRRHVDTIRDELHAAMTTPAGDALDQWRLTTALVGYRAGRLHRAQDGLARMQPALAAARKNATVAFGRAEALVQLQRMTVAKDREARDRRS</sequence>
<dbReference type="STRING" id="690417.IC63_08675"/>
<reference evidence="1 2" key="1">
    <citation type="submission" date="2014-09" db="EMBL/GenBank/DDBJ databases">
        <authorList>
            <person name="McGinnis J.M."/>
            <person name="Wolfgang W.J."/>
        </authorList>
    </citation>
    <scope>NUCLEOTIDE SEQUENCE [LARGE SCALE GENOMIC DNA]</scope>
    <source>
        <strain evidence="1 2">HAMBI 3106</strain>
    </source>
</reference>
<proteinExistence type="predicted"/>
<dbReference type="EMBL" id="JRKS01000022">
    <property type="protein sequence ID" value="KGJ07336.1"/>
    <property type="molecule type" value="Genomic_DNA"/>
</dbReference>
<accession>A0A099FAV4</accession>
<dbReference type="RefSeq" id="WP_036719044.1">
    <property type="nucleotide sequence ID" value="NZ_CALUAY010000044.1"/>
</dbReference>
<evidence type="ECO:0000313" key="2">
    <source>
        <dbReference type="Proteomes" id="UP000029917"/>
    </source>
</evidence>